<dbReference type="AlphaFoldDB" id="A0A7M7P9Q4"/>
<keyword evidence="6 7" id="KW-0472">Membrane</keyword>
<keyword evidence="3" id="KW-0813">Transport</keyword>
<feature type="transmembrane region" description="Helical" evidence="7">
    <location>
        <begin position="46"/>
        <end position="67"/>
    </location>
</feature>
<dbReference type="InterPro" id="IPR052599">
    <property type="entry name" value="SLC43A_AATransporter"/>
</dbReference>
<dbReference type="GeneID" id="115926546"/>
<dbReference type="Proteomes" id="UP000007110">
    <property type="component" value="Unassembled WGS sequence"/>
</dbReference>
<dbReference type="InterPro" id="IPR036259">
    <property type="entry name" value="MFS_trans_sf"/>
</dbReference>
<evidence type="ECO:0000256" key="3">
    <source>
        <dbReference type="ARBA" id="ARBA00022448"/>
    </source>
</evidence>
<name>A0A7M7P9Q4_STRPU</name>
<proteinExistence type="inferred from homology"/>
<organism evidence="8 9">
    <name type="scientific">Strongylocentrotus purpuratus</name>
    <name type="common">Purple sea urchin</name>
    <dbReference type="NCBI Taxonomy" id="7668"/>
    <lineage>
        <taxon>Eukaryota</taxon>
        <taxon>Metazoa</taxon>
        <taxon>Echinodermata</taxon>
        <taxon>Eleutherozoa</taxon>
        <taxon>Echinozoa</taxon>
        <taxon>Echinoidea</taxon>
        <taxon>Euechinoidea</taxon>
        <taxon>Echinacea</taxon>
        <taxon>Camarodonta</taxon>
        <taxon>Echinidea</taxon>
        <taxon>Strongylocentrotidae</taxon>
        <taxon>Strongylocentrotus</taxon>
    </lineage>
</organism>
<evidence type="ECO:0000256" key="6">
    <source>
        <dbReference type="ARBA" id="ARBA00023136"/>
    </source>
</evidence>
<dbReference type="GO" id="GO:0016020">
    <property type="term" value="C:membrane"/>
    <property type="evidence" value="ECO:0007669"/>
    <property type="project" value="UniProtKB-SubCell"/>
</dbReference>
<sequence length="93" mass="10678">MFLNSFPMQFYPTVFGVANFIAGLVSLTQYPLFIVIQESLGGDPRWVIFGMMILNVVGLVYPIYIYVYGNNREKRYMETRRPEENPTTNGTAV</sequence>
<keyword evidence="4 7" id="KW-0812">Transmembrane</keyword>
<dbReference type="OrthoDB" id="330047at2759"/>
<dbReference type="EnsemblMetazoa" id="XM_030991339">
    <property type="protein sequence ID" value="XP_030847199"/>
    <property type="gene ID" value="LOC115926546"/>
</dbReference>
<evidence type="ECO:0000256" key="2">
    <source>
        <dbReference type="ARBA" id="ARBA00006595"/>
    </source>
</evidence>
<dbReference type="SUPFAM" id="SSF103473">
    <property type="entry name" value="MFS general substrate transporter"/>
    <property type="match status" value="1"/>
</dbReference>
<comment type="similarity">
    <text evidence="2">Belongs to the SLC43A transporter (TC 2.A.1.44) family.</text>
</comment>
<dbReference type="KEGG" id="spu:115926546"/>
<evidence type="ECO:0000256" key="1">
    <source>
        <dbReference type="ARBA" id="ARBA00004141"/>
    </source>
</evidence>
<evidence type="ECO:0000256" key="5">
    <source>
        <dbReference type="ARBA" id="ARBA00022989"/>
    </source>
</evidence>
<evidence type="ECO:0000256" key="4">
    <source>
        <dbReference type="ARBA" id="ARBA00022692"/>
    </source>
</evidence>
<reference evidence="9" key="1">
    <citation type="submission" date="2015-02" db="EMBL/GenBank/DDBJ databases">
        <title>Genome sequencing for Strongylocentrotus purpuratus.</title>
        <authorList>
            <person name="Murali S."/>
            <person name="Liu Y."/>
            <person name="Vee V."/>
            <person name="English A."/>
            <person name="Wang M."/>
            <person name="Skinner E."/>
            <person name="Han Y."/>
            <person name="Muzny D.M."/>
            <person name="Worley K.C."/>
            <person name="Gibbs R.A."/>
        </authorList>
    </citation>
    <scope>NUCLEOTIDE SEQUENCE</scope>
</reference>
<reference evidence="8" key="2">
    <citation type="submission" date="2021-01" db="UniProtKB">
        <authorList>
            <consortium name="EnsemblMetazoa"/>
        </authorList>
    </citation>
    <scope>IDENTIFICATION</scope>
</reference>
<evidence type="ECO:0000313" key="8">
    <source>
        <dbReference type="EnsemblMetazoa" id="XP_030847199"/>
    </source>
</evidence>
<keyword evidence="5 7" id="KW-1133">Transmembrane helix</keyword>
<protein>
    <submittedName>
        <fullName evidence="8">Uncharacterized protein</fullName>
    </submittedName>
</protein>
<dbReference type="InParanoid" id="A0A7M7P9Q4"/>
<evidence type="ECO:0000256" key="7">
    <source>
        <dbReference type="SAM" id="Phobius"/>
    </source>
</evidence>
<keyword evidence="9" id="KW-1185">Reference proteome</keyword>
<accession>A0A7M7P9Q4</accession>
<comment type="subcellular location">
    <subcellularLocation>
        <location evidence="1">Membrane</location>
        <topology evidence="1">Multi-pass membrane protein</topology>
    </subcellularLocation>
</comment>
<feature type="transmembrane region" description="Helical" evidence="7">
    <location>
        <begin position="12"/>
        <end position="34"/>
    </location>
</feature>
<dbReference type="PANTHER" id="PTHR20772:SF2">
    <property type="entry name" value="PROTEIN FMP42"/>
    <property type="match status" value="1"/>
</dbReference>
<dbReference type="PANTHER" id="PTHR20772">
    <property type="entry name" value="PROTEIN FMP42"/>
    <property type="match status" value="1"/>
</dbReference>
<dbReference type="RefSeq" id="XP_030847199.1">
    <property type="nucleotide sequence ID" value="XM_030991339.1"/>
</dbReference>
<evidence type="ECO:0000313" key="9">
    <source>
        <dbReference type="Proteomes" id="UP000007110"/>
    </source>
</evidence>